<comment type="caution">
    <text evidence="1">The sequence shown here is derived from an EMBL/GenBank/DDBJ whole genome shotgun (WGS) entry which is preliminary data.</text>
</comment>
<reference evidence="1 2" key="1">
    <citation type="submission" date="2019-05" db="EMBL/GenBank/DDBJ databases">
        <title>Another draft genome of Portunus trituberculatus and its Hox gene families provides insights of decapod evolution.</title>
        <authorList>
            <person name="Jeong J.-H."/>
            <person name="Song I."/>
            <person name="Kim S."/>
            <person name="Choi T."/>
            <person name="Kim D."/>
            <person name="Ryu S."/>
            <person name="Kim W."/>
        </authorList>
    </citation>
    <scope>NUCLEOTIDE SEQUENCE [LARGE SCALE GENOMIC DNA]</scope>
    <source>
        <tissue evidence="1">Muscle</tissue>
    </source>
</reference>
<name>A0A5B7FBN4_PORTR</name>
<accession>A0A5B7FBN4</accession>
<keyword evidence="1" id="KW-0808">Transferase</keyword>
<protein>
    <submittedName>
        <fullName evidence="1">Pantothenate kinase 4</fullName>
    </submittedName>
</protein>
<evidence type="ECO:0000313" key="2">
    <source>
        <dbReference type="Proteomes" id="UP000324222"/>
    </source>
</evidence>
<dbReference type="OrthoDB" id="498611at2759"/>
<keyword evidence="1" id="KW-0418">Kinase</keyword>
<dbReference type="Proteomes" id="UP000324222">
    <property type="component" value="Unassembled WGS sequence"/>
</dbReference>
<evidence type="ECO:0000313" key="1">
    <source>
        <dbReference type="EMBL" id="MPC42977.1"/>
    </source>
</evidence>
<sequence>MEINNITENYQNILCITFLPTDTEKYSWGENYAGSSGLQSPLPHPPGWPGGTIDQLEMDRCDQQLTFFPFLACPEEYVPDTVDLTKDKEARLLVSGKHQGLLPEMVLLRVSGLEAPVDPCSIFEVASVGGASLPGVMAFNSRGLTHSYDLVADGLCSQALPGPAIEGIGPIVNAENQAIGTSHPLHFEELEDEVYDKSHLRENGIQDGESLDPYNDLITQDERLSRTAPALFSCIHFTNLYRAKL</sequence>
<dbReference type="AlphaFoldDB" id="A0A5B7FBN4"/>
<dbReference type="GO" id="GO:0016301">
    <property type="term" value="F:kinase activity"/>
    <property type="evidence" value="ECO:0007669"/>
    <property type="project" value="UniProtKB-KW"/>
</dbReference>
<gene>
    <name evidence="1" type="primary">PANK4_0</name>
    <name evidence="1" type="ORF">E2C01_036612</name>
</gene>
<keyword evidence="2" id="KW-1185">Reference proteome</keyword>
<dbReference type="EMBL" id="VSRR010005635">
    <property type="protein sequence ID" value="MPC42977.1"/>
    <property type="molecule type" value="Genomic_DNA"/>
</dbReference>
<organism evidence="1 2">
    <name type="scientific">Portunus trituberculatus</name>
    <name type="common">Swimming crab</name>
    <name type="synonym">Neptunus trituberculatus</name>
    <dbReference type="NCBI Taxonomy" id="210409"/>
    <lineage>
        <taxon>Eukaryota</taxon>
        <taxon>Metazoa</taxon>
        <taxon>Ecdysozoa</taxon>
        <taxon>Arthropoda</taxon>
        <taxon>Crustacea</taxon>
        <taxon>Multicrustacea</taxon>
        <taxon>Malacostraca</taxon>
        <taxon>Eumalacostraca</taxon>
        <taxon>Eucarida</taxon>
        <taxon>Decapoda</taxon>
        <taxon>Pleocyemata</taxon>
        <taxon>Brachyura</taxon>
        <taxon>Eubrachyura</taxon>
        <taxon>Portunoidea</taxon>
        <taxon>Portunidae</taxon>
        <taxon>Portuninae</taxon>
        <taxon>Portunus</taxon>
    </lineage>
</organism>
<proteinExistence type="predicted"/>